<name>B3PKI7_CELJU</name>
<dbReference type="Pfam" id="PF09709">
    <property type="entry name" value="Cas_Csd1"/>
    <property type="match status" value="1"/>
</dbReference>
<dbReference type="STRING" id="498211.CJA_2455"/>
<dbReference type="EMBL" id="CP000934">
    <property type="protein sequence ID" value="ACE84720.1"/>
    <property type="molecule type" value="Genomic_DNA"/>
</dbReference>
<dbReference type="Proteomes" id="UP000001036">
    <property type="component" value="Chromosome"/>
</dbReference>
<dbReference type="KEGG" id="cja:CJA_2455"/>
<dbReference type="RefSeq" id="WP_012488052.1">
    <property type="nucleotide sequence ID" value="NC_010995.1"/>
</dbReference>
<evidence type="ECO:0000313" key="1">
    <source>
        <dbReference type="EMBL" id="ACE84720.1"/>
    </source>
</evidence>
<reference evidence="1 2" key="1">
    <citation type="journal article" date="2008" name="J. Bacteriol.">
        <title>Insights into plant cell wall degradation from the genome sequence of the soil bacterium Cellvibrio japonicus.</title>
        <authorList>
            <person name="Deboy R.T."/>
            <person name="Mongodin E.F."/>
            <person name="Fouts D.E."/>
            <person name="Tailford L.E."/>
            <person name="Khouri H."/>
            <person name="Emerson J.B."/>
            <person name="Mohamoud Y."/>
            <person name="Watkins K."/>
            <person name="Henrissat B."/>
            <person name="Gilbert H.J."/>
            <person name="Nelson K.E."/>
        </authorList>
    </citation>
    <scope>NUCLEOTIDE SEQUENCE [LARGE SCALE GENOMIC DNA]</scope>
    <source>
        <strain evidence="1 2">Ueda107</strain>
    </source>
</reference>
<dbReference type="HOGENOM" id="CLU_016417_0_0_6"/>
<dbReference type="eggNOG" id="COG5632">
    <property type="taxonomic scope" value="Bacteria"/>
</dbReference>
<dbReference type="CDD" id="cd09757">
    <property type="entry name" value="Cas8c_I-C"/>
    <property type="match status" value="1"/>
</dbReference>
<proteinExistence type="predicted"/>
<keyword evidence="2" id="KW-1185">Reference proteome</keyword>
<accession>B3PKI7</accession>
<protein>
    <submittedName>
        <fullName evidence="1">CRISPR-associated protein, Csd1 family</fullName>
    </submittedName>
</protein>
<evidence type="ECO:0000313" key="2">
    <source>
        <dbReference type="Proteomes" id="UP000001036"/>
    </source>
</evidence>
<dbReference type="NCBIfam" id="TIGR01863">
    <property type="entry name" value="cas_Csd1"/>
    <property type="match status" value="1"/>
</dbReference>
<organism evidence="1 2">
    <name type="scientific">Cellvibrio japonicus (strain Ueda107)</name>
    <name type="common">Pseudomonas fluorescens subsp. cellulosa</name>
    <dbReference type="NCBI Taxonomy" id="498211"/>
    <lineage>
        <taxon>Bacteria</taxon>
        <taxon>Pseudomonadati</taxon>
        <taxon>Pseudomonadota</taxon>
        <taxon>Gammaproteobacteria</taxon>
        <taxon>Cellvibrionales</taxon>
        <taxon>Cellvibrionaceae</taxon>
        <taxon>Cellvibrio</taxon>
    </lineage>
</organism>
<dbReference type="OrthoDB" id="5389988at2"/>
<dbReference type="AlphaFoldDB" id="B3PKI7"/>
<dbReference type="InterPro" id="IPR010144">
    <property type="entry name" value="CRISPR-assoc_prot_Csd1-typ"/>
</dbReference>
<sequence length="675" mass="76252">MSWMAKLYETYENAMTLDLPEEKQLMPTSHTMQNAHINIQIDFDGNFIGAKVLEKTQIILPATERSAGRSSGEAPHPLADKLQYVAADYEKFGGQKSPYFKGYQSQIRDWCDSRFGHPKVQAVCNYISKQTVIEDLIGAKVCYVGENNKLLTSWPFDISDENPLPLLFKTLPKEKGELDQGNAMVCWSVITPGDLFPDTWKDNSIQQSWIAFDAEDSGGDELCYVSGRLQPSASNHPAKLRHTGDKAKLVSANDTSGFTFRGRFIGGEQVANVGFEITQKAHNTLRWLIANQSSKNGDQVVVAWAVSGKPIPAPLVPSLDLDNFDEVVDGGKDILVTETDITSDLGQNFAKALNRYMAGYFDGRIASLKEHESIVIMGLDSATPGRMAIIYYRDFMAKDYVQTIEKWHSHLAWPQRVSTEVELGNKKKAKVYWPVSAPSPWNILQAAYGDVVKSNEELKKSLYERIMPCILEGRALPIDIVNLAISRASNRNNSEHWEWERNLGVACALYRGLHHPERQPDSKKRREYVMSLDMQYTGRDYLFGRLLAVAERIEEMAMVVASEPSRSTHASRLMQRFADRPASTWLNIHKALAPYQQRLRAKLPPLESAYSKLLDDISAAFIPADFSSEKRLSGEYLLGFHCQRKWLREHKLEKGMWISKSTEETELTINEGEQQ</sequence>
<gene>
    <name evidence="1" type="primary">csd1</name>
    <name evidence="1" type="ordered locus">CJA_2455</name>
</gene>